<gene>
    <name evidence="1" type="ORF">DT23_12040</name>
</gene>
<name>A0A074KGV5_9RHOB</name>
<dbReference type="Proteomes" id="UP000027471">
    <property type="component" value="Unassembled WGS sequence"/>
</dbReference>
<dbReference type="AlphaFoldDB" id="A0A074KGV5"/>
<proteinExistence type="predicted"/>
<organism evidence="1 2">
    <name type="scientific">Thioclava indica</name>
    <dbReference type="NCBI Taxonomy" id="1353528"/>
    <lineage>
        <taxon>Bacteria</taxon>
        <taxon>Pseudomonadati</taxon>
        <taxon>Pseudomonadota</taxon>
        <taxon>Alphaproteobacteria</taxon>
        <taxon>Rhodobacterales</taxon>
        <taxon>Paracoccaceae</taxon>
        <taxon>Thioclava</taxon>
    </lineage>
</organism>
<accession>A0A074KGV5</accession>
<dbReference type="STRING" id="1353528.DT23_12040"/>
<comment type="caution">
    <text evidence="1">The sequence shown here is derived from an EMBL/GenBank/DDBJ whole genome shotgun (WGS) entry which is preliminary data.</text>
</comment>
<keyword evidence="2" id="KW-1185">Reference proteome</keyword>
<sequence length="29" mass="3344">MFAKRERGAQRAHRDATLCTQVMPRKIDG</sequence>
<evidence type="ECO:0000313" key="2">
    <source>
        <dbReference type="Proteomes" id="UP000027471"/>
    </source>
</evidence>
<reference evidence="1 2" key="1">
    <citation type="journal article" date="2015" name="Antonie Van Leeuwenhoek">
        <title>Thioclava indica sp. nov., isolated from surface seawater of the Indian Ocean.</title>
        <authorList>
            <person name="Liu Y."/>
            <person name="Lai Q."/>
            <person name="Du J."/>
            <person name="Xu H."/>
            <person name="Jiang L."/>
            <person name="Shao Z."/>
        </authorList>
    </citation>
    <scope>NUCLEOTIDE SEQUENCE [LARGE SCALE GENOMIC DNA]</scope>
    <source>
        <strain evidence="1 2">DT23-4</strain>
    </source>
</reference>
<evidence type="ECO:0000313" key="1">
    <source>
        <dbReference type="EMBL" id="KEO60807.1"/>
    </source>
</evidence>
<protein>
    <submittedName>
        <fullName evidence="1">Uncharacterized protein</fullName>
    </submittedName>
</protein>
<dbReference type="EMBL" id="AUNB01000014">
    <property type="protein sequence ID" value="KEO60807.1"/>
    <property type="molecule type" value="Genomic_DNA"/>
</dbReference>